<dbReference type="Proteomes" id="UP000610746">
    <property type="component" value="Unassembled WGS sequence"/>
</dbReference>
<name>A0A8J8G8Y7_9FLAO</name>
<organism evidence="1 2">
    <name type="scientific">Frigoriflavimonas asaccharolytica</name>
    <dbReference type="NCBI Taxonomy" id="2735899"/>
    <lineage>
        <taxon>Bacteria</taxon>
        <taxon>Pseudomonadati</taxon>
        <taxon>Bacteroidota</taxon>
        <taxon>Flavobacteriia</taxon>
        <taxon>Flavobacteriales</taxon>
        <taxon>Weeksellaceae</taxon>
        <taxon>Frigoriflavimonas</taxon>
    </lineage>
</organism>
<keyword evidence="1" id="KW-0449">Lipoprotein</keyword>
<protein>
    <submittedName>
        <fullName evidence="1">Putative small lipoprotein YifL</fullName>
    </submittedName>
</protein>
<proteinExistence type="predicted"/>
<reference evidence="1" key="1">
    <citation type="submission" date="2020-05" db="EMBL/GenBank/DDBJ databases">
        <title>Genomic Encyclopedia of Type Strains, Phase IV (KMG-V): Genome sequencing to study the core and pangenomes of soil and plant-associated prokaryotes.</title>
        <authorList>
            <person name="Whitman W."/>
        </authorList>
    </citation>
    <scope>NUCLEOTIDE SEQUENCE</scope>
    <source>
        <strain evidence="1">16F</strain>
    </source>
</reference>
<evidence type="ECO:0000313" key="2">
    <source>
        <dbReference type="Proteomes" id="UP000610746"/>
    </source>
</evidence>
<accession>A0A8J8G8Y7</accession>
<dbReference type="Pfam" id="PF14125">
    <property type="entry name" value="DUF4292"/>
    <property type="match status" value="1"/>
</dbReference>
<comment type="caution">
    <text evidence="1">The sequence shown here is derived from an EMBL/GenBank/DDBJ whole genome shotgun (WGS) entry which is preliminary data.</text>
</comment>
<dbReference type="AlphaFoldDB" id="A0A8J8G8Y7"/>
<sequence length="281" mass="32590">MKKWLFVLSFLLILQSCKTKKPLLDEEGNVVETKKEDRKPKEANYAIADKIMFFTKTIPPLKFDQIKISSKVDVESGSSVPTLDATIYIENNEKIWSNLTALFFSVARAQATQEGFKAMDRINKNYIDSDYEYLNKLLNVNFIDYNSLQKILMGRTFISINDSKFILSQNTQGFKVVSAYNQKIANDEVEKAREYAITLLYNKEYDLTNVLLQDVLSNDELEISYDNWDTFENLRLPQNVKIIIKGEKTSKILIENTKFDFSKIKTPYTVPNSYQQIEIND</sequence>
<dbReference type="PROSITE" id="PS51257">
    <property type="entry name" value="PROKAR_LIPOPROTEIN"/>
    <property type="match status" value="1"/>
</dbReference>
<keyword evidence="2" id="KW-1185">Reference proteome</keyword>
<dbReference type="RefSeq" id="WP_173780195.1">
    <property type="nucleotide sequence ID" value="NZ_JABSNO010000025.1"/>
</dbReference>
<evidence type="ECO:0000313" key="1">
    <source>
        <dbReference type="EMBL" id="NRS93643.1"/>
    </source>
</evidence>
<dbReference type="InterPro" id="IPR025634">
    <property type="entry name" value="DUF4292"/>
</dbReference>
<gene>
    <name evidence="1" type="ORF">HNQ03_002734</name>
</gene>
<dbReference type="EMBL" id="JABSNO010000025">
    <property type="protein sequence ID" value="NRS93643.1"/>
    <property type="molecule type" value="Genomic_DNA"/>
</dbReference>